<dbReference type="SMART" id="SM00823">
    <property type="entry name" value="PKS_PP"/>
    <property type="match status" value="2"/>
</dbReference>
<dbReference type="InterPro" id="IPR016039">
    <property type="entry name" value="Thiolase-like"/>
</dbReference>
<evidence type="ECO:0000313" key="10">
    <source>
        <dbReference type="RefSeq" id="XP_030982982.1"/>
    </source>
</evidence>
<evidence type="ECO:0000256" key="3">
    <source>
        <dbReference type="ARBA" id="ARBA00022679"/>
    </source>
</evidence>
<dbReference type="InterPro" id="IPR018201">
    <property type="entry name" value="Ketoacyl_synth_AS"/>
</dbReference>
<dbReference type="GO" id="GO:0004312">
    <property type="term" value="F:fatty acid synthase activity"/>
    <property type="evidence" value="ECO:0007669"/>
    <property type="project" value="TreeGrafter"/>
</dbReference>
<dbReference type="InterPro" id="IPR029058">
    <property type="entry name" value="AB_hydrolase_fold"/>
</dbReference>
<dbReference type="PROSITE" id="PS00606">
    <property type="entry name" value="KS3_1"/>
    <property type="match status" value="1"/>
</dbReference>
<dbReference type="InterPro" id="IPR049900">
    <property type="entry name" value="PKS_mFAS_DH"/>
</dbReference>
<dbReference type="Pfam" id="PF00109">
    <property type="entry name" value="ketoacyl-synt"/>
    <property type="match status" value="1"/>
</dbReference>
<dbReference type="RefSeq" id="XP_030982982.1">
    <property type="nucleotide sequence ID" value="XM_031125205.1"/>
</dbReference>
<dbReference type="InterPro" id="IPR020806">
    <property type="entry name" value="PKS_PP-bd"/>
</dbReference>
<dbReference type="Gene3D" id="1.10.1200.10">
    <property type="entry name" value="ACP-like"/>
    <property type="match status" value="2"/>
</dbReference>
<evidence type="ECO:0000259" key="6">
    <source>
        <dbReference type="PROSITE" id="PS50075"/>
    </source>
</evidence>
<dbReference type="Pfam" id="PF02801">
    <property type="entry name" value="Ketoacyl-synt_C"/>
    <property type="match status" value="1"/>
</dbReference>
<dbReference type="Gene3D" id="3.40.366.10">
    <property type="entry name" value="Malonyl-Coenzyme A Acyl Carrier Protein, domain 2"/>
    <property type="match status" value="1"/>
</dbReference>
<dbReference type="GO" id="GO:0031177">
    <property type="term" value="F:phosphopantetheine binding"/>
    <property type="evidence" value="ECO:0007669"/>
    <property type="project" value="InterPro"/>
</dbReference>
<dbReference type="InterPro" id="IPR016036">
    <property type="entry name" value="Malonyl_transacylase_ACP-bd"/>
</dbReference>
<gene>
    <name evidence="10" type="ORF">PgNI_05168</name>
</gene>
<keyword evidence="9" id="KW-1185">Reference proteome</keyword>
<evidence type="ECO:0000313" key="9">
    <source>
        <dbReference type="Proteomes" id="UP000515153"/>
    </source>
</evidence>
<dbReference type="InterPro" id="IPR032088">
    <property type="entry name" value="SAT"/>
</dbReference>
<evidence type="ECO:0000259" key="7">
    <source>
        <dbReference type="PROSITE" id="PS52004"/>
    </source>
</evidence>
<dbReference type="InterPro" id="IPR014043">
    <property type="entry name" value="Acyl_transferase_dom"/>
</dbReference>
<dbReference type="SMART" id="SM00825">
    <property type="entry name" value="PKS_KS"/>
    <property type="match status" value="1"/>
</dbReference>
<feature type="region of interest" description="C-terminal hotdog fold" evidence="4">
    <location>
        <begin position="1440"/>
        <end position="1586"/>
    </location>
</feature>
<dbReference type="PANTHER" id="PTHR43775:SF37">
    <property type="entry name" value="SI:DKEY-61P9.11"/>
    <property type="match status" value="1"/>
</dbReference>
<dbReference type="PROSITE" id="PS52004">
    <property type="entry name" value="KS3_2"/>
    <property type="match status" value="1"/>
</dbReference>
<protein>
    <recommendedName>
        <fullName evidence="11">Polyketide synthase</fullName>
    </recommendedName>
</protein>
<feature type="domain" description="Ketosynthase family 3 (KS3)" evidence="7">
    <location>
        <begin position="378"/>
        <end position="804"/>
    </location>
</feature>
<dbReference type="KEGG" id="pgri:PgNI_05168"/>
<dbReference type="InterPro" id="IPR006162">
    <property type="entry name" value="Ppantetheine_attach_site"/>
</dbReference>
<name>A0A6P8B701_PYRGI</name>
<dbReference type="PROSITE" id="PS52019">
    <property type="entry name" value="PKS_MFAS_DH"/>
    <property type="match status" value="1"/>
</dbReference>
<dbReference type="Pfam" id="PF14765">
    <property type="entry name" value="PS-DH"/>
    <property type="match status" value="1"/>
</dbReference>
<dbReference type="Pfam" id="PF00975">
    <property type="entry name" value="Thioesterase"/>
    <property type="match status" value="1"/>
</dbReference>
<dbReference type="Gene3D" id="3.30.70.3290">
    <property type="match status" value="1"/>
</dbReference>
<dbReference type="SUPFAM" id="SSF47336">
    <property type="entry name" value="ACP-like"/>
    <property type="match status" value="2"/>
</dbReference>
<dbReference type="Proteomes" id="UP000515153">
    <property type="component" value="Chromosome I"/>
</dbReference>
<proteinExistence type="predicted"/>
<dbReference type="SMART" id="SM00824">
    <property type="entry name" value="PKS_TE"/>
    <property type="match status" value="1"/>
</dbReference>
<dbReference type="InterPro" id="IPR049551">
    <property type="entry name" value="PKS_DH_C"/>
</dbReference>
<sequence length="2175" mass="235496">MTAASLNNVRVLVFGDQTDTFYPTIKLLYSQASSSPWLRRFLQSATAVVKEEINALEPRLRDSFGGDFTDLVHLAGRFQGSNDTDGLPSTVLVNVMRAGVLIQYAESNPEILSPKESVCVAAACGGLLNAVALMYARDMASLCQAGLDTIRMARRLSQIVLWRARSLHNGPGCWGWLVSGIKAGDLQAMLDSYHAVESTPNHRTIKVAGSGVADAWHTVIGPPAVLEDFFGQYPPCQRLTKSRLQVTGPVHVIPDVQLAEVEHIAAGMTCVHGMLDSSPRTDIQLVSLGEGGLLSAPTWKELLELVVREILSQPLNMTRGLTAVESAIPHDAMVNVFGAGPSPHIPTLCVYLKGKGRKVISVATEPESPSAPLPGQGSGRIAIVGMGGRYPRSGDLEEFWDKICQGKALHSEIPEERFSLDDYYSSSNTPHTTNTKYGCFLDSPGQFDARFFNLSPREAMEVDPSHRLFLLAVYEALEVAGYFRRPHTKTESCRFATIVGQISDDWTEIIRLRGGDAFSLTGNQRSFAAGRVNYHFKWAGPAVTLDTACSSSMTALTQACTLLLTGDCDMAVAGGTNIFSSPFNFNILGKAGFTSTTGGCKSYRADADGYCRGEFVGAFVLKRYEDALKDNDNILATVLGSARNHSGNAISITHSDHEAQEHLMAEVLRKAHLEASDVSYVEMHGTGTQVGDYAEMKAVSNALGRNRRKDRLRVGSIKANAGHGEAGAGAAAVIKAIMMFEKNIIPPQAGLPAKLNPRFPPLSELNIDIPASVTEFKSAPERPRRILINNFDASGGNTCLLLEEPPAREPVASIPLPSRHVVVTSAKSAKSHESNKRNLLAYIKQNPTVQIQDLAYTTTARRIHHPIRSAYATTSVAELERQIEMDLASTPTSPQTNSSATRSPVLFMFSGQGQLYAGMGADLYRDSPAFRDEMDKCIRICASFGFPSFDDILKDPAAILAGRPTSETQLATVCLEISLAAFWASCGIVPAVVMGHSLGEFAALHVAGVLTLADTLLLVGKRALVMEARCQAGIFSMLQLAAPLPVVKELLRNHPGISISCINGPAAIVVSGPAEDVTFLQTSCRTQQIRFTLLKLPYAFHSHQMDPALDEYEAVARTVHFDAPKTPFASTLLGHLVSEAGQVDAKYMVRQTREPVDFVGAIKAVETKLKDCLWLELGPSSVLVDLVKPILQPSGQARTACSLKSGTSAWTSISAALAAAYEAQQEIDWAGFHAPYISGLRLLRLPFYAFDLKNYWRSYPARVDPVPTLVAPSQSHGLPPPPLSTCLHYAVSESGSTSTFRSHLAEPDLKALIDGHRLMDVSISPACVLGEMAMAATTHMLKKVGREVKAIQLGARDCVFFSPVSIDASRADQSVVITAELDRAGDVVDVKMLADTGAVAAQVKIQVVNPMQHKQQWASFSPFIWQCCSAVVEAAKSGRGQRLTPAFFYSIFAQTVSYSPAFQRIVDVYLSPDMTEGVAEVVLGPTPDSCTFTLNPYWVDSLTHLAGFLVNGDPAKPPGTMFMMNTYDSFNIVEPLEPGVAYTVYTRIVRKEKKSSVVNVYVFREERLVMQNLGLHLQQIPTSLITSMIGKTTQAGALAAKQGLPLARAAPARTPMREHPAAPALIETQAQRQQGPSQKAQQESSSIADLLMSTIAEETGCEISDLTPNTILPDLGVDSIMAIQIAEKLQAKLGCEIGAALFHEHPSISELQAALGSRSATSNVAQNQETALPAKSVPASPRLQTQPSPEFHNHDLSEVLLSTIARETGAEQSELEVPHTSLADLGVDSIMAMQIASSFLEQTGVDLHPSALVENPTMGDLRRLFQQLQQQQHPEPGSSSSSGFVTVEHDQSPVEEPVLVSASDPGPELVVDSAPVDALHALLAPAAPKDAWKPKVNAVLMHGRKTSGLAPLFMFPDGAGGASTYMYLKRFRNDRPMYVLESPYLHNPEAFTVGVETVAALFKQAVLDIYPAGGFLLSGYSGGAVYAYETARQLMADGHVVQGLLLFDMAVPQLRPDPGMPPAMTLLLPQQMVKAREWADPAVMRGQLAHMAQMVRTVSEYDAVPMPADRRPRRTWITWCKRGVVERLDDLVINQLRKKSILVDSIPNFMEDPAVGPFAWAIPKGKPLGPNGWDRLVGNVRCSSIDADHFTMVIPPDVAKFQKALEDALVYCTED</sequence>
<dbReference type="NCBIfam" id="TIGR04532">
    <property type="entry name" value="PT_fungal_PKS"/>
    <property type="match status" value="1"/>
</dbReference>
<dbReference type="InterPro" id="IPR042104">
    <property type="entry name" value="PKS_dehydratase_sf"/>
</dbReference>
<dbReference type="InterPro" id="IPR016035">
    <property type="entry name" value="Acyl_Trfase/lysoPLipase"/>
</dbReference>
<reference evidence="10" key="2">
    <citation type="submission" date="2019-10" db="EMBL/GenBank/DDBJ databases">
        <authorList>
            <consortium name="NCBI Genome Project"/>
        </authorList>
    </citation>
    <scope>NUCLEOTIDE SEQUENCE</scope>
    <source>
        <strain evidence="10">NI907</strain>
    </source>
</reference>
<feature type="active site" description="Proton acceptor; for dehydratase activity" evidence="4">
    <location>
        <position position="1316"/>
    </location>
</feature>
<evidence type="ECO:0008006" key="11">
    <source>
        <dbReference type="Google" id="ProtNLM"/>
    </source>
</evidence>
<dbReference type="GeneID" id="41960114"/>
<evidence type="ECO:0000256" key="1">
    <source>
        <dbReference type="ARBA" id="ARBA00022450"/>
    </source>
</evidence>
<dbReference type="Pfam" id="PF16073">
    <property type="entry name" value="SAT"/>
    <property type="match status" value="1"/>
</dbReference>
<dbReference type="InterPro" id="IPR036736">
    <property type="entry name" value="ACP-like_sf"/>
</dbReference>
<reference evidence="10" key="3">
    <citation type="submission" date="2025-08" db="UniProtKB">
        <authorList>
            <consortium name="RefSeq"/>
        </authorList>
    </citation>
    <scope>IDENTIFICATION</scope>
    <source>
        <strain evidence="10">NI907</strain>
    </source>
</reference>
<dbReference type="PROSITE" id="PS00012">
    <property type="entry name" value="PHOSPHOPANTETHEINE"/>
    <property type="match status" value="2"/>
</dbReference>
<dbReference type="GO" id="GO:0004315">
    <property type="term" value="F:3-oxoacyl-[acyl-carrier-protein] synthase activity"/>
    <property type="evidence" value="ECO:0007669"/>
    <property type="project" value="InterPro"/>
</dbReference>
<evidence type="ECO:0000256" key="4">
    <source>
        <dbReference type="PROSITE-ProRule" id="PRU01363"/>
    </source>
</evidence>
<dbReference type="InterPro" id="IPR030918">
    <property type="entry name" value="PT_fungal_PKS"/>
</dbReference>
<dbReference type="InterPro" id="IPR014031">
    <property type="entry name" value="Ketoacyl_synth_C"/>
</dbReference>
<feature type="compositionally biased region" description="Polar residues" evidence="5">
    <location>
        <begin position="1720"/>
        <end position="1730"/>
    </location>
</feature>
<dbReference type="CDD" id="cd00833">
    <property type="entry name" value="PKS"/>
    <property type="match status" value="1"/>
</dbReference>
<feature type="domain" description="Carrier" evidence="6">
    <location>
        <begin position="1754"/>
        <end position="1829"/>
    </location>
</feature>
<dbReference type="SUPFAM" id="SSF55048">
    <property type="entry name" value="Probable ACP-binding domain of malonyl-CoA ACP transacylase"/>
    <property type="match status" value="1"/>
</dbReference>
<dbReference type="Pfam" id="PF00698">
    <property type="entry name" value="Acyl_transf_1"/>
    <property type="match status" value="1"/>
</dbReference>
<dbReference type="Gene3D" id="3.40.50.1820">
    <property type="entry name" value="alpha/beta hydrolase"/>
    <property type="match status" value="1"/>
</dbReference>
<dbReference type="Gene3D" id="3.40.47.10">
    <property type="match status" value="1"/>
</dbReference>
<dbReference type="SUPFAM" id="SSF52151">
    <property type="entry name" value="FabD/lysophospholipase-like"/>
    <property type="match status" value="1"/>
</dbReference>
<organism evidence="9 10">
    <name type="scientific">Pyricularia grisea</name>
    <name type="common">Crabgrass-specific blast fungus</name>
    <name type="synonym">Magnaporthe grisea</name>
    <dbReference type="NCBI Taxonomy" id="148305"/>
    <lineage>
        <taxon>Eukaryota</taxon>
        <taxon>Fungi</taxon>
        <taxon>Dikarya</taxon>
        <taxon>Ascomycota</taxon>
        <taxon>Pezizomycotina</taxon>
        <taxon>Sordariomycetes</taxon>
        <taxon>Sordariomycetidae</taxon>
        <taxon>Magnaporthales</taxon>
        <taxon>Pyriculariaceae</taxon>
        <taxon>Pyricularia</taxon>
    </lineage>
</organism>
<feature type="domain" description="Carrier" evidence="6">
    <location>
        <begin position="1642"/>
        <end position="1719"/>
    </location>
</feature>
<accession>A0A6P8B701</accession>
<evidence type="ECO:0000256" key="2">
    <source>
        <dbReference type="ARBA" id="ARBA00022553"/>
    </source>
</evidence>
<dbReference type="Pfam" id="PF22621">
    <property type="entry name" value="CurL-like_PKS_C"/>
    <property type="match status" value="1"/>
</dbReference>
<reference evidence="9 10" key="1">
    <citation type="journal article" date="2019" name="Mol. Biol. Evol.">
        <title>Blast fungal genomes show frequent chromosomal changes, gene gains and losses, and effector gene turnover.</title>
        <authorList>
            <person name="Gomez Luciano L.B."/>
            <person name="Jason Tsai I."/>
            <person name="Chuma I."/>
            <person name="Tosa Y."/>
            <person name="Chen Y.H."/>
            <person name="Li J.Y."/>
            <person name="Li M.Y."/>
            <person name="Jade Lu M.Y."/>
            <person name="Nakayashiki H."/>
            <person name="Li W.H."/>
        </authorList>
    </citation>
    <scope>NUCLEOTIDE SEQUENCE [LARGE SCALE GENOMIC DNA]</scope>
    <source>
        <strain evidence="9 10">NI907</strain>
    </source>
</reference>
<dbReference type="SUPFAM" id="SSF53474">
    <property type="entry name" value="alpha/beta-Hydrolases"/>
    <property type="match status" value="1"/>
</dbReference>
<keyword evidence="3" id="KW-0808">Transferase</keyword>
<feature type="active site" description="Proton donor; for dehydratase activity" evidence="4">
    <location>
        <position position="1500"/>
    </location>
</feature>
<dbReference type="SMART" id="SM01294">
    <property type="entry name" value="PKS_PP_betabranch"/>
    <property type="match status" value="1"/>
</dbReference>
<dbReference type="Pfam" id="PF00550">
    <property type="entry name" value="PP-binding"/>
    <property type="match status" value="2"/>
</dbReference>
<feature type="domain" description="PKS/mFAS DH" evidence="8">
    <location>
        <begin position="1280"/>
        <end position="1586"/>
    </location>
</feature>
<feature type="region of interest" description="N-terminal hotdog fold" evidence="4">
    <location>
        <begin position="1280"/>
        <end position="1425"/>
    </location>
</feature>
<dbReference type="PROSITE" id="PS50075">
    <property type="entry name" value="CARRIER"/>
    <property type="match status" value="2"/>
</dbReference>
<dbReference type="SMART" id="SM00827">
    <property type="entry name" value="PKS_AT"/>
    <property type="match status" value="1"/>
</dbReference>
<evidence type="ECO:0000259" key="8">
    <source>
        <dbReference type="PROSITE" id="PS52019"/>
    </source>
</evidence>
<dbReference type="InterPro" id="IPR001227">
    <property type="entry name" value="Ac_transferase_dom_sf"/>
</dbReference>
<dbReference type="InterPro" id="IPR001031">
    <property type="entry name" value="Thioesterase"/>
</dbReference>
<dbReference type="InterPro" id="IPR014030">
    <property type="entry name" value="Ketoacyl_synth_N"/>
</dbReference>
<dbReference type="SUPFAM" id="SSF53901">
    <property type="entry name" value="Thiolase-like"/>
    <property type="match status" value="1"/>
</dbReference>
<keyword evidence="2" id="KW-0597">Phosphoprotein</keyword>
<evidence type="ECO:0000256" key="5">
    <source>
        <dbReference type="SAM" id="MobiDB-lite"/>
    </source>
</evidence>
<dbReference type="PANTHER" id="PTHR43775">
    <property type="entry name" value="FATTY ACID SYNTHASE"/>
    <property type="match status" value="1"/>
</dbReference>
<dbReference type="InterPro" id="IPR020841">
    <property type="entry name" value="PKS_Beta-ketoAc_synthase_dom"/>
</dbReference>
<dbReference type="InterPro" id="IPR020802">
    <property type="entry name" value="TesA-like"/>
</dbReference>
<dbReference type="InterPro" id="IPR050091">
    <property type="entry name" value="PKS_NRPS_Biosynth_Enz"/>
</dbReference>
<keyword evidence="1" id="KW-0596">Phosphopantetheine</keyword>
<dbReference type="GO" id="GO:0006633">
    <property type="term" value="P:fatty acid biosynthetic process"/>
    <property type="evidence" value="ECO:0007669"/>
    <property type="project" value="InterPro"/>
</dbReference>
<dbReference type="GO" id="GO:0044550">
    <property type="term" value="P:secondary metabolite biosynthetic process"/>
    <property type="evidence" value="ECO:0007669"/>
    <property type="project" value="UniProtKB-ARBA"/>
</dbReference>
<dbReference type="Gene3D" id="3.10.129.110">
    <property type="entry name" value="Polyketide synthase dehydratase"/>
    <property type="match status" value="1"/>
</dbReference>
<dbReference type="InterPro" id="IPR009081">
    <property type="entry name" value="PP-bd_ACP"/>
</dbReference>
<feature type="region of interest" description="Disordered" evidence="5">
    <location>
        <begin position="1720"/>
        <end position="1751"/>
    </location>
</feature>